<sequence>MESSTFVDLVIEIHRDHTFGRVYRPSDVSCWLPIEQRAIEEHKLKLLIFNPENRSRLNKLVKT</sequence>
<comment type="caution">
    <text evidence="1">The sequence shown here is derived from an EMBL/GenBank/DDBJ whole genome shotgun (WGS) entry which is preliminary data.</text>
</comment>
<dbReference type="Proteomes" id="UP000667802">
    <property type="component" value="Unassembled WGS sequence"/>
</dbReference>
<name>A0AAP5MA98_9CYAN</name>
<dbReference type="RefSeq" id="WP_208346011.1">
    <property type="nucleotide sequence ID" value="NZ_CAWQFN010000820.1"/>
</dbReference>
<accession>A0AAP5MA98</accession>
<keyword evidence="2" id="KW-1185">Reference proteome</keyword>
<dbReference type="EMBL" id="JAALHA020000015">
    <property type="protein sequence ID" value="MDR9897935.1"/>
    <property type="molecule type" value="Genomic_DNA"/>
</dbReference>
<evidence type="ECO:0000313" key="1">
    <source>
        <dbReference type="EMBL" id="MDR9897935.1"/>
    </source>
</evidence>
<protein>
    <submittedName>
        <fullName evidence="1">Uncharacterized protein</fullName>
    </submittedName>
</protein>
<dbReference type="AlphaFoldDB" id="A0AAP5MA98"/>
<gene>
    <name evidence="1" type="ORF">G7B40_025725</name>
</gene>
<organism evidence="1 2">
    <name type="scientific">Aetokthonos hydrillicola Thurmond2011</name>
    <dbReference type="NCBI Taxonomy" id="2712845"/>
    <lineage>
        <taxon>Bacteria</taxon>
        <taxon>Bacillati</taxon>
        <taxon>Cyanobacteriota</taxon>
        <taxon>Cyanophyceae</taxon>
        <taxon>Nostocales</taxon>
        <taxon>Hapalosiphonaceae</taxon>
        <taxon>Aetokthonos</taxon>
    </lineage>
</organism>
<evidence type="ECO:0000313" key="2">
    <source>
        <dbReference type="Proteomes" id="UP000667802"/>
    </source>
</evidence>
<proteinExistence type="predicted"/>
<reference evidence="2" key="1">
    <citation type="journal article" date="2021" name="Science">
        <title>Hunting the eagle killer: A cyanobacterial neurotoxin causes vacuolar myelinopathy.</title>
        <authorList>
            <person name="Breinlinger S."/>
            <person name="Phillips T.J."/>
            <person name="Haram B.N."/>
            <person name="Mares J."/>
            <person name="Martinez Yerena J.A."/>
            <person name="Hrouzek P."/>
            <person name="Sobotka R."/>
            <person name="Henderson W.M."/>
            <person name="Schmieder P."/>
            <person name="Williams S.M."/>
            <person name="Lauderdale J.D."/>
            <person name="Wilde H.D."/>
            <person name="Gerrin W."/>
            <person name="Kust A."/>
            <person name="Washington J.W."/>
            <person name="Wagner C."/>
            <person name="Geier B."/>
            <person name="Liebeke M."/>
            <person name="Enke H."/>
            <person name="Niedermeyer T.H.J."/>
            <person name="Wilde S.B."/>
        </authorList>
    </citation>
    <scope>NUCLEOTIDE SEQUENCE [LARGE SCALE GENOMIC DNA]</scope>
    <source>
        <strain evidence="2">Thurmond2011</strain>
    </source>
</reference>